<keyword evidence="8" id="KW-0158">Chromosome</keyword>
<name>A0A8K1LPR5_9PASS</name>
<feature type="compositionally biased region" description="Polar residues" evidence="11">
    <location>
        <begin position="444"/>
        <end position="459"/>
    </location>
</feature>
<gene>
    <name evidence="8" type="primary">SPDL1</name>
    <name evidence="8" type="synonym">CCDC99</name>
    <name evidence="15" type="ORF">HGM15179_005064</name>
</gene>
<evidence type="ECO:0000256" key="11">
    <source>
        <dbReference type="SAM" id="MobiDB-lite"/>
    </source>
</evidence>
<dbReference type="InterPro" id="IPR043161">
    <property type="entry name" value="DOCK_C_lobe_A"/>
</dbReference>
<accession>A0A8K1LPR5</accession>
<keyword evidence="3 9" id="KW-0728">SH3 domain</keyword>
<dbReference type="GO" id="GO:0031267">
    <property type="term" value="F:small GTPase binding"/>
    <property type="evidence" value="ECO:0007669"/>
    <property type="project" value="TreeGrafter"/>
</dbReference>
<dbReference type="FunFam" id="1.20.1270.350:FF:000001">
    <property type="entry name" value="dedicator of cytokinesis protein 4"/>
    <property type="match status" value="1"/>
</dbReference>
<comment type="similarity">
    <text evidence="8">Belongs to the Spindly family.</text>
</comment>
<dbReference type="InterPro" id="IPR001452">
    <property type="entry name" value="SH3_domain"/>
</dbReference>
<dbReference type="InterPro" id="IPR043162">
    <property type="entry name" value="DOCK_C_lobe_C"/>
</dbReference>
<dbReference type="FunFam" id="2.60.40.150:FF:000044">
    <property type="entry name" value="dedicator of cytokinesis protein 1"/>
    <property type="match status" value="1"/>
</dbReference>
<dbReference type="InterPro" id="IPR016024">
    <property type="entry name" value="ARM-type_fold"/>
</dbReference>
<dbReference type="SUPFAM" id="SSF50044">
    <property type="entry name" value="SH3-domain"/>
    <property type="match status" value="1"/>
</dbReference>
<dbReference type="GO" id="GO:0007264">
    <property type="term" value="P:small GTPase-mediated signal transduction"/>
    <property type="evidence" value="ECO:0007669"/>
    <property type="project" value="InterPro"/>
</dbReference>
<sequence>MTEIVRWSDLDEVECKNKVKKYFNRLLEKFEQEKYTLQREIELKNRMLESLNFECDSLKQQQNVQLDKQKEQLERAYGQEISDLKNKLENLKAELDETRLSEKQLRQKVEHQKEIIAAKSEELHVMSERVHETMSSEMLSLQIELTELQSQRANDEEKLNELQCIKEQLELVNTNLRNQLERLQGEKEEREKEVVFYCNALEKAREANEELRLQLDHAAQQSLDPTSKGNSLFAEVEDRRAEMERQLISVKVKYQSLQKQHAFSREQLQRMKLQMATLLQLKGSQAEFDQMERLQSMLEQKNGEIEDLLVKVRQLEKFKSLYENMEESRPANGTKGSDSENGYYADLLQIKLDNSNKETETLKNELSLQRMKALYESQRVLEFERKLFTSERHLQACQSENMNLRVMLDELRMKYEPEELLKGPKIKKKRERIPVNTTYEYFDSKNTPVKDTSLTQLPSNEGKKVTTKNLEQSDASPQKQPFQASPLHTALQAIRNIVEPERERKRVKVQDENHVTFASNSRGGNNSLAPAVPRLTAESRIETAEEDKRETKVSTEKKTQKKKHSTLGDTKSTNPCLGTAIYNFKGTGISQLSLQIGDVVHIQESCEDWYRGYLVRYKGAEGIFPKSFIHIKEAAAEKKRHTENVIPAEIPLVQEVTTTLWEWGSIWKQLYVTNKKSRFQQVQSMMCDLMEWRSQLLSGTLPKDELKELKQKVTSKIDYGNKVLELDLIVRDEDGNILDPDKTSVISLFHAHEEATNKITERIKEEMSKDQPEYASYCRMSSSPTHSLYVFVRNFVCRIGEDAELFMSLYDPQKSTIISENYLVRWGSRGFPKEIDMLNNLKVVFTDLGNKDLSRDKIYLVCQIVRVGKMDLRDSNSKKYTQGLRRPFGVAVMDITDIIKGKSESDEEKQHFIPFHPVVAENDFLHSLLSKITASRGDSGGQGLWVTVKMLVGDVIQTRKDYPHLVDRTTVVARKLGFPEIIMPGDIRNDIYITLLYGDFDKYNKTTQRNVEVIMCVCDEEGKVLPNAVCLGAGDKPVSEYRSVVYYQVKQPRWMETLKVSVPIEDMQRIHLRFMFRHRSTQESKDKGEKNFAMAYIRLMREDGTTLHDGIHDLLVLKGDSKKMEDAAAYLTLPSTRLHTENKGATLARSSSTAGGLSVSPRDAFYISTLVCSTKLTQNVGLLGLLKWRMKPELLQENLEKLKIVDGEEVVKFLQDTLDALFNIMMEHSHSNEYDILVFDALIYIIGLIADRKFQHFNTVLEAYIQQHFSATLAYKKLMSVLKTYLDTSSRGEQCEPILRTLKALEYVFKFIVRSRTLFSQLYEGKEQTEFEESMRRLFESINNLMKSQHKTAILLQVAALKYIPSVLHDVEMVFDAKLLSQLLYEFYTCIPPVKLQKQKVQSMKEIVRSNLFNKQECRDILLPVITKELRELLEQKEDQQLQVQERKYCVELLHSILEVLSCQDPASTYHHIQEIMVQLLRTVNRTVITMGRDPLISHFVASMTAILNQMNDQHYSVYIETFQTSSELVDFLMETFIMFKDLIGKNVYPSDWMAMSMVQNRVFLRAINKFAETMNQKFLENMNFEVQLWNNYFHLAVAFITQDSLQLENFSHAKYNKIQNKYGDMRRLIGFAIRDMWYKLGQNKICFIPGMVGPILEMTLIPEVELRKATIPIFFDMMLCEYQRTGEFKKFENEIILKLDHEVEGGRGDEHYMQLFESILTECAKQHPGICSLVESFVSLVKGLLERLLDYRAVMSDESKDNRMSCTVNLLNFYKNINREEMYIRYLYKLRDLHLDCENYTEAAYTLLLHTWLLKWSDEQCAPQVMSTEFQCSQTYRHLKENLYEKIIEYFDKGKMWEEAISLCKELAEQYEKEVFDYELLSQNLIQQAKFYENIMKILRPKPDYFAVGYYGQGFPTFLRNKVFIYRGKEYERREDFQAQLMSQFPSAEKMNTTAAPGEDVKNSPGQYIQCFTVQPVLEEQPGFKNKAVPDQIINFYKSNNVQRFHYSRPVRKGSVDPENEFASMWIERTSFVTAYKLPGILRWFEVVSISQCTISPLENAIETMSMTNEKILMMINQYQSDENLPINPLSMLLNGIVDPAVMGGFAKYEKAFFTEEYIRQHPEDTEKLNRLKDLIAWQIPFLGAGIRIHERRVSENLRPFHDRMEECFMHLKVKVEKQYGVRELPEFDDKRVGRPRSMLKSYRQLSFISMSSISSDCSTPKKLASESFDLEAVLPKQGKAESEEIAPQNNPHPEVKMRRSKKRTKRSSVVFADEKAAADISISDMKCLSRKYEFMSDTNLSEHVVAPQKTSVLKQMSTVSRSMPTIPGLTLSVSTVAPDETIASHRLSQPVFPSTSDGDKKTFKKKRVNQLLKTMRISRVLEDGKQPVEQHFKPSTADL</sequence>
<keyword evidence="6" id="KW-0344">Guanine-nucleotide releasing factor</keyword>
<dbReference type="Proteomes" id="UP000796761">
    <property type="component" value="Unassembled WGS sequence"/>
</dbReference>
<dbReference type="InterPro" id="IPR027007">
    <property type="entry name" value="C2_DOCK-type_domain"/>
</dbReference>
<evidence type="ECO:0000313" key="16">
    <source>
        <dbReference type="Proteomes" id="UP000796761"/>
    </source>
</evidence>
<dbReference type="FunFam" id="1.25.40.410:FF:000004">
    <property type="entry name" value="Dedicator of cytokinesis protein 1"/>
    <property type="match status" value="1"/>
</dbReference>
<evidence type="ECO:0000256" key="8">
    <source>
        <dbReference type="HAMAP-Rule" id="MF_03041"/>
    </source>
</evidence>
<keyword evidence="8" id="KW-0995">Kinetochore</keyword>
<dbReference type="Pfam" id="PF20422">
    <property type="entry name" value="DHR-2_Lobe_B"/>
    <property type="match status" value="1"/>
</dbReference>
<feature type="domain" description="C2 DOCK-type" evidence="13">
    <location>
        <begin position="988"/>
        <end position="1172"/>
    </location>
</feature>
<dbReference type="InterPro" id="IPR046769">
    <property type="entry name" value="DOCKER_Lobe_A"/>
</dbReference>
<evidence type="ECO:0000256" key="1">
    <source>
        <dbReference type="ARBA" id="ARBA00004370"/>
    </source>
</evidence>
<comment type="similarity">
    <text evidence="10">Belongs to the DOCK family.</text>
</comment>
<evidence type="ECO:0000259" key="14">
    <source>
        <dbReference type="PROSITE" id="PS51651"/>
    </source>
</evidence>
<dbReference type="GO" id="GO:0005085">
    <property type="term" value="F:guanyl-nucleotide exchange factor activity"/>
    <property type="evidence" value="ECO:0007669"/>
    <property type="project" value="UniProtKB-KW"/>
</dbReference>
<dbReference type="SMART" id="SM00326">
    <property type="entry name" value="SH3"/>
    <property type="match status" value="1"/>
</dbReference>
<dbReference type="Pfam" id="PF06920">
    <property type="entry name" value="DHR-2_Lobe_A"/>
    <property type="match status" value="1"/>
</dbReference>
<dbReference type="GO" id="GO:0005737">
    <property type="term" value="C:cytoplasm"/>
    <property type="evidence" value="ECO:0007669"/>
    <property type="project" value="UniProtKB-SubCell"/>
</dbReference>
<dbReference type="Gene3D" id="2.60.40.150">
    <property type="entry name" value="C2 domain"/>
    <property type="match status" value="1"/>
</dbReference>
<evidence type="ECO:0000256" key="5">
    <source>
        <dbReference type="ARBA" id="ARBA00022553"/>
    </source>
</evidence>
<comment type="caution">
    <text evidence="15">The sequence shown here is derived from an EMBL/GenBank/DDBJ whole genome shotgun (WGS) entry which is preliminary data.</text>
</comment>
<dbReference type="Pfam" id="PF23554">
    <property type="entry name" value="TPR_DOCK"/>
    <property type="match status" value="1"/>
</dbReference>
<dbReference type="PROSITE" id="PS50002">
    <property type="entry name" value="SH3"/>
    <property type="match status" value="1"/>
</dbReference>
<keyword evidence="8" id="KW-0175">Coiled coil</keyword>
<evidence type="ECO:0000259" key="12">
    <source>
        <dbReference type="PROSITE" id="PS50002"/>
    </source>
</evidence>
<dbReference type="InterPro" id="IPR035892">
    <property type="entry name" value="C2_domain_sf"/>
</dbReference>
<dbReference type="Gene3D" id="1.25.40.410">
    <property type="match status" value="1"/>
</dbReference>
<dbReference type="Gene3D" id="1.20.1270.350">
    <property type="entry name" value="Dedicator of cytokinesis N-terminal subdomain"/>
    <property type="match status" value="1"/>
</dbReference>
<feature type="compositionally biased region" description="Basic and acidic residues" evidence="11">
    <location>
        <begin position="538"/>
        <end position="558"/>
    </location>
</feature>
<dbReference type="Pfam" id="PF20421">
    <property type="entry name" value="DHR-2_Lobe_C"/>
    <property type="match status" value="1"/>
</dbReference>
<evidence type="ECO:0000256" key="9">
    <source>
        <dbReference type="PROSITE-ProRule" id="PRU00192"/>
    </source>
</evidence>
<dbReference type="PANTHER" id="PTHR45653:SF6">
    <property type="entry name" value="DEDICATOR OF CYTOKINESIS PROTEIN 2"/>
    <property type="match status" value="1"/>
</dbReference>
<dbReference type="Gene3D" id="1.20.58.740">
    <property type="match status" value="1"/>
</dbReference>
<dbReference type="InterPro" id="IPR028593">
    <property type="entry name" value="SPDLY_chordates"/>
</dbReference>
<protein>
    <recommendedName>
        <fullName evidence="8">Protein Spindly</fullName>
    </recommendedName>
    <alternativeName>
        <fullName evidence="8">Coiled-coil domain-containing protein 99</fullName>
    </alternativeName>
    <alternativeName>
        <fullName evidence="8">Spindle apparatus coiled-coil domain-containing protein 1</fullName>
    </alternativeName>
</protein>
<evidence type="ECO:0000313" key="15">
    <source>
        <dbReference type="EMBL" id="TRZ22160.1"/>
    </source>
</evidence>
<evidence type="ECO:0000256" key="7">
    <source>
        <dbReference type="ARBA" id="ARBA00023136"/>
    </source>
</evidence>
<dbReference type="GO" id="GO:0007094">
    <property type="term" value="P:mitotic spindle assembly checkpoint signaling"/>
    <property type="evidence" value="ECO:0007669"/>
    <property type="project" value="InterPro"/>
</dbReference>
<evidence type="ECO:0000256" key="10">
    <source>
        <dbReference type="PROSITE-ProRule" id="PRU00983"/>
    </source>
</evidence>
<reference evidence="15" key="1">
    <citation type="submission" date="2019-04" db="EMBL/GenBank/DDBJ databases">
        <title>Genome assembly of Zosterops borbonicus 15179.</title>
        <authorList>
            <person name="Leroy T."/>
            <person name="Anselmetti Y."/>
            <person name="Tilak M.-K."/>
            <person name="Nabholz B."/>
        </authorList>
    </citation>
    <scope>NUCLEOTIDE SEQUENCE</scope>
    <source>
        <strain evidence="15">HGM_15179</strain>
        <tissue evidence="15">Muscle</tissue>
    </source>
</reference>
<keyword evidence="16" id="KW-1185">Reference proteome</keyword>
<comment type="subcellular location">
    <subcellularLocation>
        <location evidence="8">Chromosome</location>
        <location evidence="8">Centromere</location>
        <location evidence="8">Kinetochore</location>
    </subcellularLocation>
    <subcellularLocation>
        <location evidence="2">Cytoplasm</location>
    </subcellularLocation>
    <subcellularLocation>
        <location evidence="1">Membrane</location>
    </subcellularLocation>
</comment>
<dbReference type="PROSITE" id="PS51650">
    <property type="entry name" value="C2_DOCK"/>
    <property type="match status" value="1"/>
</dbReference>
<keyword evidence="8" id="KW-0137">Centromere</keyword>
<dbReference type="InterPro" id="IPR042455">
    <property type="entry name" value="DOCK_N_sub1"/>
</dbReference>
<dbReference type="InterPro" id="IPR046773">
    <property type="entry name" value="DOCKER_Lobe_C"/>
</dbReference>
<keyword evidence="7" id="KW-0472">Membrane</keyword>
<dbReference type="PROSITE" id="PS51651">
    <property type="entry name" value="DOCKER"/>
    <property type="match status" value="1"/>
</dbReference>
<keyword evidence="8" id="KW-0131">Cell cycle</keyword>
<feature type="coiled-coil region" evidence="8">
    <location>
        <begin position="27"/>
        <end position="318"/>
    </location>
</feature>
<dbReference type="GO" id="GO:0043515">
    <property type="term" value="F:kinetochore binding"/>
    <property type="evidence" value="ECO:0007669"/>
    <property type="project" value="UniProtKB-UniRule"/>
</dbReference>
<evidence type="ECO:0000256" key="3">
    <source>
        <dbReference type="ARBA" id="ARBA00022443"/>
    </source>
</evidence>
<dbReference type="PANTHER" id="PTHR45653">
    <property type="entry name" value="DEDICATOR OF CYTOKINESIS"/>
    <property type="match status" value="1"/>
</dbReference>
<feature type="compositionally biased region" description="Polar residues" evidence="11">
    <location>
        <begin position="467"/>
        <end position="483"/>
    </location>
</feature>
<dbReference type="InterPro" id="IPR036028">
    <property type="entry name" value="SH3-like_dom_sf"/>
</dbReference>
<dbReference type="SUPFAM" id="SSF48371">
    <property type="entry name" value="ARM repeat"/>
    <property type="match status" value="1"/>
</dbReference>
<evidence type="ECO:0000259" key="13">
    <source>
        <dbReference type="PROSITE" id="PS51650"/>
    </source>
</evidence>
<keyword evidence="8" id="KW-0498">Mitosis</keyword>
<keyword evidence="4" id="KW-0963">Cytoplasm</keyword>
<dbReference type="OrthoDB" id="18896at2759"/>
<feature type="region of interest" description="Disordered" evidence="11">
    <location>
        <begin position="538"/>
        <end position="572"/>
    </location>
</feature>
<proteinExistence type="inferred from homology"/>
<comment type="function">
    <text evidence="8">Required for the localization of dynein and dynactin to the mitotic kintochore. Dynein is believed to control the initial lateral interaction between the kinetochore and spindle microtubules and to facilitate the subsequent formation of end-on kinetochore-microtubule attachments mediated by the NDC80 complex.</text>
</comment>
<dbReference type="Pfam" id="PF16172">
    <property type="entry name" value="DOCK_N"/>
    <property type="match status" value="1"/>
</dbReference>
<feature type="domain" description="SH3" evidence="12">
    <location>
        <begin position="573"/>
        <end position="634"/>
    </location>
</feature>
<dbReference type="Gene3D" id="2.30.30.40">
    <property type="entry name" value="SH3 Domains"/>
    <property type="match status" value="1"/>
</dbReference>
<dbReference type="GO" id="GO:0005886">
    <property type="term" value="C:plasma membrane"/>
    <property type="evidence" value="ECO:0007669"/>
    <property type="project" value="TreeGrafter"/>
</dbReference>
<organism evidence="15 16">
    <name type="scientific">Zosterops borbonicus</name>
    <dbReference type="NCBI Taxonomy" id="364589"/>
    <lineage>
        <taxon>Eukaryota</taxon>
        <taxon>Metazoa</taxon>
        <taxon>Chordata</taxon>
        <taxon>Craniata</taxon>
        <taxon>Vertebrata</taxon>
        <taxon>Euteleostomi</taxon>
        <taxon>Archelosauria</taxon>
        <taxon>Archosauria</taxon>
        <taxon>Dinosauria</taxon>
        <taxon>Saurischia</taxon>
        <taxon>Theropoda</taxon>
        <taxon>Coelurosauria</taxon>
        <taxon>Aves</taxon>
        <taxon>Neognathae</taxon>
        <taxon>Neoaves</taxon>
        <taxon>Telluraves</taxon>
        <taxon>Australaves</taxon>
        <taxon>Passeriformes</taxon>
        <taxon>Sylvioidea</taxon>
        <taxon>Zosteropidae</taxon>
        <taxon>Zosterops</taxon>
    </lineage>
</organism>
<dbReference type="InterPro" id="IPR056372">
    <property type="entry name" value="TPR_DOCK"/>
</dbReference>
<keyword evidence="8" id="KW-0132">Cell division</keyword>
<dbReference type="HAMAP" id="MF_03041">
    <property type="entry name" value="SPDLY"/>
    <property type="match status" value="1"/>
</dbReference>
<dbReference type="InterPro" id="IPR032376">
    <property type="entry name" value="DOCK_N"/>
</dbReference>
<dbReference type="GO" id="GO:0000940">
    <property type="term" value="C:outer kinetochore"/>
    <property type="evidence" value="ECO:0007669"/>
    <property type="project" value="UniProtKB-UniRule"/>
</dbReference>
<dbReference type="CDD" id="cd12050">
    <property type="entry name" value="SH3_DOCK2_A"/>
    <property type="match status" value="1"/>
</dbReference>
<dbReference type="Pfam" id="PF14429">
    <property type="entry name" value="DOCK-C2"/>
    <property type="match status" value="1"/>
</dbReference>
<dbReference type="GO" id="GO:0051301">
    <property type="term" value="P:cell division"/>
    <property type="evidence" value="ECO:0007669"/>
    <property type="project" value="UniProtKB-KW"/>
</dbReference>
<feature type="domain" description="DOCKER" evidence="14">
    <location>
        <begin position="1775"/>
        <end position="2186"/>
    </location>
</feature>
<evidence type="ECO:0000256" key="2">
    <source>
        <dbReference type="ARBA" id="ARBA00004496"/>
    </source>
</evidence>
<feature type="region of interest" description="Disordered" evidence="11">
    <location>
        <begin position="444"/>
        <end position="483"/>
    </location>
</feature>
<dbReference type="EMBL" id="SWJQ01000105">
    <property type="protein sequence ID" value="TRZ22160.1"/>
    <property type="molecule type" value="Genomic_DNA"/>
</dbReference>
<dbReference type="GO" id="GO:0034501">
    <property type="term" value="P:protein localization to kinetochore"/>
    <property type="evidence" value="ECO:0007669"/>
    <property type="project" value="UniProtKB-UniRule"/>
</dbReference>
<dbReference type="GO" id="GO:0016477">
    <property type="term" value="P:cell migration"/>
    <property type="evidence" value="ECO:0007669"/>
    <property type="project" value="TreeGrafter"/>
</dbReference>
<dbReference type="FunFam" id="1.20.58.740:FF:000004">
    <property type="entry name" value="Dedicator of cytokinesis protein 1"/>
    <property type="match status" value="1"/>
</dbReference>
<feature type="region of interest" description="Disordered" evidence="11">
    <location>
        <begin position="2240"/>
        <end position="2268"/>
    </location>
</feature>
<dbReference type="InterPro" id="IPR026791">
    <property type="entry name" value="DOCK"/>
</dbReference>
<evidence type="ECO:0000256" key="6">
    <source>
        <dbReference type="ARBA" id="ARBA00022658"/>
    </source>
</evidence>
<dbReference type="InterPro" id="IPR046770">
    <property type="entry name" value="DOCKER_Lobe_B"/>
</dbReference>
<dbReference type="InterPro" id="IPR027357">
    <property type="entry name" value="DOCKER_dom"/>
</dbReference>
<evidence type="ECO:0000256" key="4">
    <source>
        <dbReference type="ARBA" id="ARBA00022490"/>
    </source>
</evidence>
<keyword evidence="5" id="KW-0597">Phosphoprotein</keyword>
<dbReference type="GO" id="GO:0007520">
    <property type="term" value="P:myoblast fusion"/>
    <property type="evidence" value="ECO:0007669"/>
    <property type="project" value="TreeGrafter"/>
</dbReference>